<proteinExistence type="predicted"/>
<keyword evidence="3" id="KW-1185">Reference proteome</keyword>
<evidence type="ECO:0000313" key="3">
    <source>
        <dbReference type="Proteomes" id="UP001516400"/>
    </source>
</evidence>
<comment type="caution">
    <text evidence="2">The sequence shown here is derived from an EMBL/GenBank/DDBJ whole genome shotgun (WGS) entry which is preliminary data.</text>
</comment>
<dbReference type="AlphaFoldDB" id="A0ABD2P214"/>
<dbReference type="Proteomes" id="UP001516400">
    <property type="component" value="Unassembled WGS sequence"/>
</dbReference>
<sequence>MLKPIAYRFPCSALVGAARIYKRQTDILELVKYYGVISLGCRRTIFEDEQFFTLFKFRCDNIIAIEESYGKVDAIIRKKIEESKEKWTQAQSDEAERLLRLRNSFHLHKKMKEITGTGRKTSITMIKNEQGEPILESDELKRVWKEYAETLSNDQRTNLNPAFRNENMSGPKILESEVRQDK</sequence>
<feature type="region of interest" description="Disordered" evidence="1">
    <location>
        <begin position="155"/>
        <end position="182"/>
    </location>
</feature>
<evidence type="ECO:0000313" key="2">
    <source>
        <dbReference type="EMBL" id="KAL3284977.1"/>
    </source>
</evidence>
<dbReference type="EMBL" id="JABFTP020000165">
    <property type="protein sequence ID" value="KAL3284977.1"/>
    <property type="molecule type" value="Genomic_DNA"/>
</dbReference>
<organism evidence="2 3">
    <name type="scientific">Cryptolaemus montrouzieri</name>
    <dbReference type="NCBI Taxonomy" id="559131"/>
    <lineage>
        <taxon>Eukaryota</taxon>
        <taxon>Metazoa</taxon>
        <taxon>Ecdysozoa</taxon>
        <taxon>Arthropoda</taxon>
        <taxon>Hexapoda</taxon>
        <taxon>Insecta</taxon>
        <taxon>Pterygota</taxon>
        <taxon>Neoptera</taxon>
        <taxon>Endopterygota</taxon>
        <taxon>Coleoptera</taxon>
        <taxon>Polyphaga</taxon>
        <taxon>Cucujiformia</taxon>
        <taxon>Coccinelloidea</taxon>
        <taxon>Coccinellidae</taxon>
        <taxon>Scymninae</taxon>
        <taxon>Scymnini</taxon>
        <taxon>Cryptolaemus</taxon>
    </lineage>
</organism>
<gene>
    <name evidence="2" type="ORF">HHI36_019106</name>
</gene>
<name>A0ABD2P214_9CUCU</name>
<reference evidence="2 3" key="1">
    <citation type="journal article" date="2021" name="BMC Biol.">
        <title>Horizontally acquired antibacterial genes associated with adaptive radiation of ladybird beetles.</title>
        <authorList>
            <person name="Li H.S."/>
            <person name="Tang X.F."/>
            <person name="Huang Y.H."/>
            <person name="Xu Z.Y."/>
            <person name="Chen M.L."/>
            <person name="Du X.Y."/>
            <person name="Qiu B.Y."/>
            <person name="Chen P.T."/>
            <person name="Zhang W."/>
            <person name="Slipinski A."/>
            <person name="Escalona H.E."/>
            <person name="Waterhouse R.M."/>
            <person name="Zwick A."/>
            <person name="Pang H."/>
        </authorList>
    </citation>
    <scope>NUCLEOTIDE SEQUENCE [LARGE SCALE GENOMIC DNA]</scope>
    <source>
        <strain evidence="2">SYSU2018</strain>
    </source>
</reference>
<accession>A0ABD2P214</accession>
<protein>
    <submittedName>
        <fullName evidence="2">Uncharacterized protein</fullName>
    </submittedName>
</protein>
<evidence type="ECO:0000256" key="1">
    <source>
        <dbReference type="SAM" id="MobiDB-lite"/>
    </source>
</evidence>